<protein>
    <submittedName>
        <fullName evidence="3">Uncharacterized protein</fullName>
    </submittedName>
</protein>
<dbReference type="EMBL" id="AP003335">
    <property type="protein sequence ID" value="BAD73481.1"/>
    <property type="molecule type" value="Genomic_DNA"/>
</dbReference>
<feature type="transmembrane region" description="Helical" evidence="2">
    <location>
        <begin position="36"/>
        <end position="55"/>
    </location>
</feature>
<evidence type="ECO:0000313" key="3">
    <source>
        <dbReference type="EMBL" id="BAD73481.1"/>
    </source>
</evidence>
<proteinExistence type="predicted"/>
<dbReference type="AlphaFoldDB" id="Q5QM98"/>
<keyword evidence="2" id="KW-0472">Membrane</keyword>
<evidence type="ECO:0000256" key="2">
    <source>
        <dbReference type="SAM" id="Phobius"/>
    </source>
</evidence>
<keyword evidence="2" id="KW-0812">Transmembrane</keyword>
<sequence>MRSVVKYSSVQPSPLLGKFLPLITEYIYRLGTYTDIYAHAVAMSQPVVYFMVGIGQRLPYTRRQMLVSKGNVEGRGSGDLLSRSPVHTGERDGVVYERRRSTE</sequence>
<dbReference type="Proteomes" id="UP000817658">
    <property type="component" value="Chromosome 1"/>
</dbReference>
<evidence type="ECO:0000256" key="1">
    <source>
        <dbReference type="SAM" id="MobiDB-lite"/>
    </source>
</evidence>
<reference evidence="3" key="1">
    <citation type="journal article" date="2002" name="Nature">
        <title>The genome sequence and structure of rice chromosome 1.</title>
        <authorList>
            <person name="Sasaki T."/>
            <person name="Matsumoto T."/>
            <person name="Yamamoto K."/>
            <person name="Sakata K."/>
            <person name="Baba T."/>
            <person name="Katayose Y."/>
            <person name="Wu J."/>
            <person name="Niimura Y."/>
            <person name="Cheng Z."/>
            <person name="Nagamura Y."/>
            <person name="Antonio B.A."/>
            <person name="Kanamori H."/>
            <person name="Hosokawa S."/>
            <person name="Masukawa M."/>
            <person name="Arikawa K."/>
            <person name="Chiden Y."/>
            <person name="Hayashi M."/>
            <person name="Okamoto M."/>
            <person name="Ando T."/>
            <person name="Aoki H."/>
            <person name="Arita K."/>
            <person name="Hamada M."/>
            <person name="Harada C."/>
            <person name="Hijishita S."/>
            <person name="Honda M."/>
            <person name="Ichikawa Y."/>
            <person name="Idonuma A."/>
            <person name="Iijima M."/>
            <person name="Ikeda M."/>
            <person name="Ikeno M."/>
            <person name="Itoh S."/>
            <person name="Itoh T."/>
            <person name="Itoh Y."/>
            <person name="Itoh Y."/>
            <person name="Iwabuchi A."/>
            <person name="Kamiya K."/>
            <person name="Karasawa W."/>
            <person name="Katagiri S."/>
            <person name="Kikuta A."/>
            <person name="Kobayashi N."/>
            <person name="Kono I."/>
            <person name="Machita K."/>
            <person name="Maehara T."/>
            <person name="Mizuno H."/>
            <person name="Mizubayashi T."/>
            <person name="Mukai Y."/>
            <person name="Nagasaki H."/>
            <person name="Nakashima M."/>
            <person name="Nakama Y."/>
            <person name="Nakamichi Y."/>
            <person name="Nakamura M."/>
            <person name="Namiki N."/>
            <person name="Negishi M."/>
            <person name="Ohta I."/>
            <person name="Ono N."/>
            <person name="Saji S."/>
            <person name="Sakai K."/>
            <person name="Shibata M."/>
            <person name="Shimokawa T."/>
            <person name="Shomura A."/>
            <person name="Song J."/>
            <person name="Takazaki Y."/>
            <person name="Terasawa K."/>
            <person name="Tsuji K."/>
            <person name="Waki K."/>
            <person name="Yamagata H."/>
            <person name="Yamane H."/>
            <person name="Yoshiki S."/>
            <person name="Yoshihara R."/>
            <person name="Yukawa K."/>
            <person name="Zhong H."/>
            <person name="Iwama H."/>
            <person name="Endo T."/>
            <person name="Ito H."/>
            <person name="Hahn J.H."/>
            <person name="Kim H.I."/>
            <person name="Eun M.Y."/>
            <person name="Yano M."/>
            <person name="Jiang J."/>
            <person name="Gojobori T."/>
        </authorList>
    </citation>
    <scope>NUCLEOTIDE SEQUENCE [LARGE SCALE GENOMIC DNA]</scope>
</reference>
<name>Q5QM98_ORYSJ</name>
<feature type="region of interest" description="Disordered" evidence="1">
    <location>
        <begin position="71"/>
        <end position="103"/>
    </location>
</feature>
<feature type="compositionally biased region" description="Basic and acidic residues" evidence="1">
    <location>
        <begin position="88"/>
        <end position="103"/>
    </location>
</feature>
<organism evidence="3">
    <name type="scientific">Oryza sativa subsp. japonica</name>
    <name type="common">Rice</name>
    <dbReference type="NCBI Taxonomy" id="39947"/>
    <lineage>
        <taxon>Eukaryota</taxon>
        <taxon>Viridiplantae</taxon>
        <taxon>Streptophyta</taxon>
        <taxon>Embryophyta</taxon>
        <taxon>Tracheophyta</taxon>
        <taxon>Spermatophyta</taxon>
        <taxon>Magnoliopsida</taxon>
        <taxon>Liliopsida</taxon>
        <taxon>Poales</taxon>
        <taxon>Poaceae</taxon>
        <taxon>BOP clade</taxon>
        <taxon>Oryzoideae</taxon>
        <taxon>Oryzeae</taxon>
        <taxon>Oryzinae</taxon>
        <taxon>Oryza</taxon>
        <taxon>Oryza sativa</taxon>
    </lineage>
</organism>
<gene>
    <name evidence="3" type="primary">B1144G04.41</name>
</gene>
<keyword evidence="2" id="KW-1133">Transmembrane helix</keyword>
<accession>Q5QM98</accession>